<accession>J3LA05</accession>
<dbReference type="InterPro" id="IPR003614">
    <property type="entry name" value="Knottins"/>
</dbReference>
<dbReference type="Proteomes" id="UP000006038">
    <property type="component" value="Unassembled WGS sequence"/>
</dbReference>
<sequence>MEGRSSKIAVAILIFSLLAVGGAGACSAVVGRSSTVRGDCENDSGGCAVACRGEGYADGYCFTDVADPGHRVCMCTRQCSPATIIEAVN</sequence>
<dbReference type="PROSITE" id="PS51257">
    <property type="entry name" value="PROKAR_LIPOPROTEIN"/>
    <property type="match status" value="1"/>
</dbReference>
<dbReference type="eggNOG" id="ENOG502R5ZF">
    <property type="taxonomic scope" value="Eukaryota"/>
</dbReference>
<feature type="signal peptide" evidence="1">
    <location>
        <begin position="1"/>
        <end position="25"/>
    </location>
</feature>
<feature type="chain" id="PRO_5003772113" description="Knottins-like domain-containing protein" evidence="1">
    <location>
        <begin position="26"/>
        <end position="89"/>
    </location>
</feature>
<evidence type="ECO:0000256" key="1">
    <source>
        <dbReference type="SAM" id="SignalP"/>
    </source>
</evidence>
<dbReference type="OMA" id="KPCKMAT"/>
<dbReference type="InterPro" id="IPR036574">
    <property type="entry name" value="Scorpion_toxin-like_sf"/>
</dbReference>
<evidence type="ECO:0000313" key="4">
    <source>
        <dbReference type="Proteomes" id="UP000006038"/>
    </source>
</evidence>
<name>J3LA05_ORYBR</name>
<dbReference type="Gramene" id="OB02G14720.1">
    <property type="protein sequence ID" value="OB02G14720.1"/>
    <property type="gene ID" value="OB02G14720"/>
</dbReference>
<organism evidence="3">
    <name type="scientific">Oryza brachyantha</name>
    <name type="common">malo sina</name>
    <dbReference type="NCBI Taxonomy" id="4533"/>
    <lineage>
        <taxon>Eukaryota</taxon>
        <taxon>Viridiplantae</taxon>
        <taxon>Streptophyta</taxon>
        <taxon>Embryophyta</taxon>
        <taxon>Tracheophyta</taxon>
        <taxon>Spermatophyta</taxon>
        <taxon>Magnoliopsida</taxon>
        <taxon>Liliopsida</taxon>
        <taxon>Poales</taxon>
        <taxon>Poaceae</taxon>
        <taxon>BOP clade</taxon>
        <taxon>Oryzoideae</taxon>
        <taxon>Oryzeae</taxon>
        <taxon>Oryzinae</taxon>
        <taxon>Oryza</taxon>
    </lineage>
</organism>
<reference evidence="3" key="1">
    <citation type="submission" date="2013-04" db="UniProtKB">
        <authorList>
            <consortium name="EnsemblPlants"/>
        </authorList>
    </citation>
    <scope>IDENTIFICATION</scope>
</reference>
<proteinExistence type="predicted"/>
<dbReference type="Pfam" id="PF00304">
    <property type="entry name" value="Gamma-thionin"/>
    <property type="match status" value="1"/>
</dbReference>
<keyword evidence="4" id="KW-1185">Reference proteome</keyword>
<dbReference type="Gene3D" id="3.30.30.10">
    <property type="entry name" value="Knottin, scorpion toxin-like"/>
    <property type="match status" value="1"/>
</dbReference>
<feature type="domain" description="Knottins-like" evidence="2">
    <location>
        <begin position="32"/>
        <end position="79"/>
    </location>
</feature>
<evidence type="ECO:0000259" key="2">
    <source>
        <dbReference type="Pfam" id="PF00304"/>
    </source>
</evidence>
<dbReference type="HOGENOM" id="CLU_178081_0_0_1"/>
<evidence type="ECO:0000313" key="3">
    <source>
        <dbReference type="EnsemblPlants" id="OB02G14720.1"/>
    </source>
</evidence>
<dbReference type="AlphaFoldDB" id="J3LA05"/>
<protein>
    <recommendedName>
        <fullName evidence="2">Knottins-like domain-containing protein</fullName>
    </recommendedName>
</protein>
<keyword evidence="1" id="KW-0732">Signal</keyword>
<dbReference type="EnsemblPlants" id="OB02G14720.1">
    <property type="protein sequence ID" value="OB02G14720.1"/>
    <property type="gene ID" value="OB02G14720"/>
</dbReference>